<dbReference type="EMBL" id="LR796376">
    <property type="protein sequence ID" value="CAB4140611.1"/>
    <property type="molecule type" value="Genomic_DNA"/>
</dbReference>
<accession>A0A6J5M363</accession>
<evidence type="ECO:0000256" key="1">
    <source>
        <dbReference type="SAM" id="Coils"/>
    </source>
</evidence>
<name>A0A6J5M363_9CAUD</name>
<gene>
    <name evidence="2" type="ORF">UFOVP398_56</name>
</gene>
<feature type="coiled-coil region" evidence="1">
    <location>
        <begin position="29"/>
        <end position="63"/>
    </location>
</feature>
<reference evidence="2" key="1">
    <citation type="submission" date="2020-04" db="EMBL/GenBank/DDBJ databases">
        <authorList>
            <person name="Chiriac C."/>
            <person name="Salcher M."/>
            <person name="Ghai R."/>
            <person name="Kavagutti S V."/>
        </authorList>
    </citation>
    <scope>NUCLEOTIDE SEQUENCE</scope>
</reference>
<protein>
    <submittedName>
        <fullName evidence="2">Uncharacterized protein</fullName>
    </submittedName>
</protein>
<organism evidence="2">
    <name type="scientific">uncultured Caudovirales phage</name>
    <dbReference type="NCBI Taxonomy" id="2100421"/>
    <lineage>
        <taxon>Viruses</taxon>
        <taxon>Duplodnaviria</taxon>
        <taxon>Heunggongvirae</taxon>
        <taxon>Uroviricota</taxon>
        <taxon>Caudoviricetes</taxon>
        <taxon>Peduoviridae</taxon>
        <taxon>Maltschvirus</taxon>
        <taxon>Maltschvirus maltsch</taxon>
    </lineage>
</organism>
<proteinExistence type="predicted"/>
<sequence>MRVKEEYLASLCRQAESELKHHNHSLCLWDALALDLRDARRRVADLEAQLKQAQQTAGETAERG</sequence>
<evidence type="ECO:0000313" key="2">
    <source>
        <dbReference type="EMBL" id="CAB4140611.1"/>
    </source>
</evidence>
<keyword evidence="1" id="KW-0175">Coiled coil</keyword>